<dbReference type="Pfam" id="PF20150">
    <property type="entry name" value="2EXR"/>
    <property type="match status" value="1"/>
</dbReference>
<evidence type="ECO:0000313" key="3">
    <source>
        <dbReference type="Proteomes" id="UP000000560"/>
    </source>
</evidence>
<evidence type="ECO:0000313" key="2">
    <source>
        <dbReference type="EMBL" id="CBF71844.1"/>
    </source>
</evidence>
<name>Q5AXL6_EMENI</name>
<dbReference type="OrthoDB" id="3546385at2759"/>
<organism evidence="2 3">
    <name type="scientific">Emericella nidulans (strain FGSC A4 / ATCC 38163 / CBS 112.46 / NRRL 194 / M139)</name>
    <name type="common">Aspergillus nidulans</name>
    <dbReference type="NCBI Taxonomy" id="227321"/>
    <lineage>
        <taxon>Eukaryota</taxon>
        <taxon>Fungi</taxon>
        <taxon>Dikarya</taxon>
        <taxon>Ascomycota</taxon>
        <taxon>Pezizomycotina</taxon>
        <taxon>Eurotiomycetes</taxon>
        <taxon>Eurotiomycetidae</taxon>
        <taxon>Eurotiales</taxon>
        <taxon>Aspergillaceae</taxon>
        <taxon>Aspergillus</taxon>
        <taxon>Aspergillus subgen. Nidulantes</taxon>
    </lineage>
</organism>
<proteinExistence type="predicted"/>
<accession>Q5AXL6</accession>
<reference evidence="3" key="2">
    <citation type="journal article" date="2009" name="Fungal Genet. Biol.">
        <title>The 2008 update of the Aspergillus nidulans genome annotation: a community effort.</title>
        <authorList>
            <person name="Wortman J.R."/>
            <person name="Gilsenan J.M."/>
            <person name="Joardar V."/>
            <person name="Deegan J."/>
            <person name="Clutterbuck J."/>
            <person name="Andersen M.R."/>
            <person name="Archer D."/>
            <person name="Bencina M."/>
            <person name="Braus G."/>
            <person name="Coutinho P."/>
            <person name="von Dohren H."/>
            <person name="Doonan J."/>
            <person name="Driessen A.J."/>
            <person name="Durek P."/>
            <person name="Espeso E."/>
            <person name="Fekete E."/>
            <person name="Flipphi M."/>
            <person name="Estrada C.G."/>
            <person name="Geysens S."/>
            <person name="Goldman G."/>
            <person name="de Groot P.W."/>
            <person name="Hansen K."/>
            <person name="Harris S.D."/>
            <person name="Heinekamp T."/>
            <person name="Helmstaedt K."/>
            <person name="Henrissat B."/>
            <person name="Hofmann G."/>
            <person name="Homan T."/>
            <person name="Horio T."/>
            <person name="Horiuchi H."/>
            <person name="James S."/>
            <person name="Jones M."/>
            <person name="Karaffa L."/>
            <person name="Karanyi Z."/>
            <person name="Kato M."/>
            <person name="Keller N."/>
            <person name="Kelly D.E."/>
            <person name="Kiel J.A."/>
            <person name="Kim J.M."/>
            <person name="van der Klei I.J."/>
            <person name="Klis F.M."/>
            <person name="Kovalchuk A."/>
            <person name="Krasevec N."/>
            <person name="Kubicek C.P."/>
            <person name="Liu B."/>
            <person name="Maccabe A."/>
            <person name="Meyer V."/>
            <person name="Mirabito P."/>
            <person name="Miskei M."/>
            <person name="Mos M."/>
            <person name="Mullins J."/>
            <person name="Nelson D.R."/>
            <person name="Nielsen J."/>
            <person name="Oakley B.R."/>
            <person name="Osmani S.A."/>
            <person name="Pakula T."/>
            <person name="Paszewski A."/>
            <person name="Paulsen I."/>
            <person name="Pilsyk S."/>
            <person name="Pocsi I."/>
            <person name="Punt P.J."/>
            <person name="Ram A.F."/>
            <person name="Ren Q."/>
            <person name="Robellet X."/>
            <person name="Robson G."/>
            <person name="Seiboth B."/>
            <person name="van Solingen P."/>
            <person name="Specht T."/>
            <person name="Sun J."/>
            <person name="Taheri-Talesh N."/>
            <person name="Takeshita N."/>
            <person name="Ussery D."/>
            <person name="vanKuyk P.A."/>
            <person name="Visser H."/>
            <person name="van de Vondervoort P.J."/>
            <person name="de Vries R.P."/>
            <person name="Walton J."/>
            <person name="Xiang X."/>
            <person name="Xiong Y."/>
            <person name="Zeng A.P."/>
            <person name="Brandt B.W."/>
            <person name="Cornell M.J."/>
            <person name="van den Hondel C.A."/>
            <person name="Visser J."/>
            <person name="Oliver S.G."/>
            <person name="Turner G."/>
        </authorList>
    </citation>
    <scope>GENOME REANNOTATION</scope>
    <source>
        <strain evidence="3">FGSC A4 / ATCC 38163 / CBS 112.46 / NRRL 194 / M139</strain>
    </source>
</reference>
<evidence type="ECO:0000259" key="1">
    <source>
        <dbReference type="Pfam" id="PF20150"/>
    </source>
</evidence>
<reference evidence="3" key="1">
    <citation type="journal article" date="2005" name="Nature">
        <title>Sequencing of Aspergillus nidulans and comparative analysis with A. fumigatus and A. oryzae.</title>
        <authorList>
            <person name="Galagan J.E."/>
            <person name="Calvo S.E."/>
            <person name="Cuomo C."/>
            <person name="Ma L.J."/>
            <person name="Wortman J.R."/>
            <person name="Batzoglou S."/>
            <person name="Lee S.I."/>
            <person name="Basturkmen M."/>
            <person name="Spevak C.C."/>
            <person name="Clutterbuck J."/>
            <person name="Kapitonov V."/>
            <person name="Jurka J."/>
            <person name="Scazzocchio C."/>
            <person name="Farman M."/>
            <person name="Butler J."/>
            <person name="Purcell S."/>
            <person name="Harris S."/>
            <person name="Braus G.H."/>
            <person name="Draht O."/>
            <person name="Busch S."/>
            <person name="D'Enfert C."/>
            <person name="Bouchier C."/>
            <person name="Goldman G.H."/>
            <person name="Bell-Pedersen D."/>
            <person name="Griffiths-Jones S."/>
            <person name="Doonan J.H."/>
            <person name="Yu J."/>
            <person name="Vienken K."/>
            <person name="Pain A."/>
            <person name="Freitag M."/>
            <person name="Selker E.U."/>
            <person name="Archer D.B."/>
            <person name="Penalva M.A."/>
            <person name="Oakley B.R."/>
            <person name="Momany M."/>
            <person name="Tanaka T."/>
            <person name="Kumagai T."/>
            <person name="Asai K."/>
            <person name="Machida M."/>
            <person name="Nierman W.C."/>
            <person name="Denning D.W."/>
            <person name="Caddick M."/>
            <person name="Hynes M."/>
            <person name="Paoletti M."/>
            <person name="Fischer R."/>
            <person name="Miller B."/>
            <person name="Dyer P."/>
            <person name="Sachs M.S."/>
            <person name="Osmani S.A."/>
            <person name="Birren B.W."/>
        </authorList>
    </citation>
    <scope>NUCLEOTIDE SEQUENCE [LARGE SCALE GENOMIC DNA]</scope>
    <source>
        <strain evidence="3">FGSC A4 / ATCC 38163 / CBS 112.46 / NRRL 194 / M139</strain>
    </source>
</reference>
<dbReference type="KEGG" id="ani:ANIA_06964"/>
<dbReference type="EMBL" id="BN001301">
    <property type="protein sequence ID" value="CBF71844.1"/>
    <property type="molecule type" value="Genomic_DNA"/>
</dbReference>
<sequence>MGNSEFYLFPLLPPEIRLQIWHYALPATLPMGSAVFTYKKGCWGPRRLLPGNPEYDPMNDDLNLNLEYDHTLLDPLEIDLPLSQVNYKARSAALEWTQKQNLQVRFNKHNRQLLFLRPFDANSDTIYVSQSQWHDFICEPMERPFEPDLIQRLLGCPGVPFSRLALDDWILRHEPDCLAELFYYYFTIDTVFAVTGFCPVDYAGDDEKNSNSGKANT</sequence>
<dbReference type="RefSeq" id="XP_664568.1">
    <property type="nucleotide sequence ID" value="XM_659476.1"/>
</dbReference>
<protein>
    <recommendedName>
        <fullName evidence="1">2EXR domain-containing protein</fullName>
    </recommendedName>
</protein>
<dbReference type="OMA" id="NPIRMAN"/>
<dbReference type="Proteomes" id="UP000000560">
    <property type="component" value="Chromosome I"/>
</dbReference>
<dbReference type="GeneID" id="2870440"/>
<feature type="domain" description="2EXR" evidence="1">
    <location>
        <begin position="6"/>
        <end position="112"/>
    </location>
</feature>
<dbReference type="HOGENOM" id="CLU_082780_0_0_1"/>
<dbReference type="VEuPathDB" id="FungiDB:AN6964"/>
<dbReference type="InParanoid" id="Q5AXL6"/>
<dbReference type="AlphaFoldDB" id="Q5AXL6"/>
<accession>C8V3F1</accession>
<dbReference type="InterPro" id="IPR045518">
    <property type="entry name" value="2EXR"/>
</dbReference>
<gene>
    <name evidence="2" type="ORF">ANIA_06964</name>
</gene>
<keyword evidence="3" id="KW-1185">Reference proteome</keyword>